<feature type="signal peptide" evidence="1">
    <location>
        <begin position="1"/>
        <end position="28"/>
    </location>
</feature>
<evidence type="ECO:0000256" key="1">
    <source>
        <dbReference type="SAM" id="SignalP"/>
    </source>
</evidence>
<protein>
    <submittedName>
        <fullName evidence="2">Uncharacterized protein</fullName>
    </submittedName>
</protein>
<dbReference type="RefSeq" id="WP_344954743.1">
    <property type="nucleotide sequence ID" value="NZ_BAAAZG010000047.1"/>
</dbReference>
<evidence type="ECO:0000313" key="3">
    <source>
        <dbReference type="Proteomes" id="UP001500683"/>
    </source>
</evidence>
<sequence>MFKKTFAAASLVVGAAAGALLLSSPAQADGRREVPHVINVYNTNTNTNTNNNDNKNMATVNIPNPLAWLL</sequence>
<reference evidence="3" key="1">
    <citation type="journal article" date="2019" name="Int. J. Syst. Evol. Microbiol.">
        <title>The Global Catalogue of Microorganisms (GCM) 10K type strain sequencing project: providing services to taxonomists for standard genome sequencing and annotation.</title>
        <authorList>
            <consortium name="The Broad Institute Genomics Platform"/>
            <consortium name="The Broad Institute Genome Sequencing Center for Infectious Disease"/>
            <person name="Wu L."/>
            <person name="Ma J."/>
        </authorList>
    </citation>
    <scope>NUCLEOTIDE SEQUENCE [LARGE SCALE GENOMIC DNA]</scope>
    <source>
        <strain evidence="3">JCM 16702</strain>
    </source>
</reference>
<dbReference type="EMBL" id="BAAAZG010000047">
    <property type="protein sequence ID" value="GAA4092327.1"/>
    <property type="molecule type" value="Genomic_DNA"/>
</dbReference>
<feature type="chain" id="PRO_5046887119" evidence="1">
    <location>
        <begin position="29"/>
        <end position="70"/>
    </location>
</feature>
<keyword evidence="1" id="KW-0732">Signal</keyword>
<evidence type="ECO:0000313" key="2">
    <source>
        <dbReference type="EMBL" id="GAA4092327.1"/>
    </source>
</evidence>
<accession>A0ABP7WNC0</accession>
<keyword evidence="3" id="KW-1185">Reference proteome</keyword>
<name>A0ABP7WNC0_9ACTN</name>
<dbReference type="Proteomes" id="UP001500683">
    <property type="component" value="Unassembled WGS sequence"/>
</dbReference>
<comment type="caution">
    <text evidence="2">The sequence shown here is derived from an EMBL/GenBank/DDBJ whole genome shotgun (WGS) entry which is preliminary data.</text>
</comment>
<organism evidence="2 3">
    <name type="scientific">Actinomadura miaoliensis</name>
    <dbReference type="NCBI Taxonomy" id="430685"/>
    <lineage>
        <taxon>Bacteria</taxon>
        <taxon>Bacillati</taxon>
        <taxon>Actinomycetota</taxon>
        <taxon>Actinomycetes</taxon>
        <taxon>Streptosporangiales</taxon>
        <taxon>Thermomonosporaceae</taxon>
        <taxon>Actinomadura</taxon>
    </lineage>
</organism>
<gene>
    <name evidence="2" type="ORF">GCM10022214_62390</name>
</gene>
<proteinExistence type="predicted"/>